<proteinExistence type="predicted"/>
<gene>
    <name evidence="2" type="ORF">Sgleb_12550</name>
</gene>
<protein>
    <submittedName>
        <fullName evidence="2">Uncharacterized protein</fullName>
    </submittedName>
</protein>
<name>A0A640SQ41_9ACTN</name>
<organism evidence="2 3">
    <name type="scientific">Streptomyces glebosus</name>
    <dbReference type="NCBI Taxonomy" id="249580"/>
    <lineage>
        <taxon>Bacteria</taxon>
        <taxon>Bacillati</taxon>
        <taxon>Actinomycetota</taxon>
        <taxon>Actinomycetes</taxon>
        <taxon>Kitasatosporales</taxon>
        <taxon>Streptomycetaceae</taxon>
        <taxon>Streptomyces</taxon>
    </lineage>
</organism>
<sequence length="50" mass="5281">MHTHPGTASVPRRPTPGGDPAEHRARTGVTTMPPAAPAMPTVAVTREVRR</sequence>
<evidence type="ECO:0000313" key="2">
    <source>
        <dbReference type="EMBL" id="GFE13208.1"/>
    </source>
</evidence>
<dbReference type="AlphaFoldDB" id="A0A640SQ41"/>
<evidence type="ECO:0000313" key="3">
    <source>
        <dbReference type="Proteomes" id="UP000430079"/>
    </source>
</evidence>
<dbReference type="Proteomes" id="UP000430079">
    <property type="component" value="Unassembled WGS sequence"/>
</dbReference>
<feature type="compositionally biased region" description="Low complexity" evidence="1">
    <location>
        <begin position="29"/>
        <end position="50"/>
    </location>
</feature>
<keyword evidence="3" id="KW-1185">Reference proteome</keyword>
<feature type="region of interest" description="Disordered" evidence="1">
    <location>
        <begin position="1"/>
        <end position="50"/>
    </location>
</feature>
<dbReference type="EMBL" id="BLIO01000001">
    <property type="protein sequence ID" value="GFE13208.1"/>
    <property type="molecule type" value="Genomic_DNA"/>
</dbReference>
<accession>A0A640SQ41</accession>
<comment type="caution">
    <text evidence="2">The sequence shown here is derived from an EMBL/GenBank/DDBJ whole genome shotgun (WGS) entry which is preliminary data.</text>
</comment>
<evidence type="ECO:0000256" key="1">
    <source>
        <dbReference type="SAM" id="MobiDB-lite"/>
    </source>
</evidence>
<reference evidence="2 3" key="1">
    <citation type="submission" date="2019-12" db="EMBL/GenBank/DDBJ databases">
        <title>Whole genome shotgun sequence of Streptomyces hygroscopicus subsp. glebosus NBRC 13786.</title>
        <authorList>
            <person name="Ichikawa N."/>
            <person name="Kimura A."/>
            <person name="Kitahashi Y."/>
            <person name="Komaki H."/>
            <person name="Tamura T."/>
        </authorList>
    </citation>
    <scope>NUCLEOTIDE SEQUENCE [LARGE SCALE GENOMIC DNA]</scope>
    <source>
        <strain evidence="2 3">NBRC 13786</strain>
    </source>
</reference>